<keyword evidence="3" id="KW-1185">Reference proteome</keyword>
<proteinExistence type="predicted"/>
<reference evidence="2" key="2">
    <citation type="submission" date="2023-04" db="EMBL/GenBank/DDBJ databases">
        <authorList>
            <person name="Bruccoleri R.E."/>
            <person name="Oakeley E.J."/>
            <person name="Faust A.-M."/>
            <person name="Dessus-Babus S."/>
            <person name="Altorfer M."/>
            <person name="Burckhardt D."/>
            <person name="Oertli M."/>
            <person name="Naumann U."/>
            <person name="Petersen F."/>
            <person name="Wong J."/>
        </authorList>
    </citation>
    <scope>NUCLEOTIDE SEQUENCE</scope>
    <source>
        <strain evidence="2">GSM-AAB239-AS_SAM_17_03QT</strain>
        <tissue evidence="2">Leaf</tissue>
    </source>
</reference>
<dbReference type="GO" id="GO:1990904">
    <property type="term" value="C:ribonucleoprotein complex"/>
    <property type="evidence" value="ECO:0007669"/>
    <property type="project" value="UniProtKB-KW"/>
</dbReference>
<dbReference type="EMBL" id="JANAVB010033723">
    <property type="protein sequence ID" value="KAJ6807976.1"/>
    <property type="molecule type" value="Genomic_DNA"/>
</dbReference>
<gene>
    <name evidence="2" type="ORF">M6B38_171935</name>
</gene>
<organism evidence="2 3">
    <name type="scientific">Iris pallida</name>
    <name type="common">Sweet iris</name>
    <dbReference type="NCBI Taxonomy" id="29817"/>
    <lineage>
        <taxon>Eukaryota</taxon>
        <taxon>Viridiplantae</taxon>
        <taxon>Streptophyta</taxon>
        <taxon>Embryophyta</taxon>
        <taxon>Tracheophyta</taxon>
        <taxon>Spermatophyta</taxon>
        <taxon>Magnoliopsida</taxon>
        <taxon>Liliopsida</taxon>
        <taxon>Asparagales</taxon>
        <taxon>Iridaceae</taxon>
        <taxon>Iridoideae</taxon>
        <taxon>Irideae</taxon>
        <taxon>Iris</taxon>
    </lineage>
</organism>
<protein>
    <submittedName>
        <fullName evidence="2">Heterogeneous nuclear ribonucleoprotein 1-like</fullName>
    </submittedName>
</protein>
<feature type="region of interest" description="Disordered" evidence="1">
    <location>
        <begin position="1"/>
        <end position="38"/>
    </location>
</feature>
<accession>A0AAX6EV88</accession>
<evidence type="ECO:0000256" key="1">
    <source>
        <dbReference type="SAM" id="MobiDB-lite"/>
    </source>
</evidence>
<evidence type="ECO:0000313" key="3">
    <source>
        <dbReference type="Proteomes" id="UP001140949"/>
    </source>
</evidence>
<evidence type="ECO:0000313" key="2">
    <source>
        <dbReference type="EMBL" id="KAJ6807976.1"/>
    </source>
</evidence>
<comment type="caution">
    <text evidence="2">The sequence shown here is derived from an EMBL/GenBank/DDBJ whole genome shotgun (WGS) entry which is preliminary data.</text>
</comment>
<keyword evidence="2" id="KW-0687">Ribonucleoprotein</keyword>
<reference evidence="2" key="1">
    <citation type="journal article" date="2023" name="GigaByte">
        <title>Genome assembly of the bearded iris, Iris pallida Lam.</title>
        <authorList>
            <person name="Bruccoleri R.E."/>
            <person name="Oakeley E.J."/>
            <person name="Faust A.M.E."/>
            <person name="Altorfer M."/>
            <person name="Dessus-Babus S."/>
            <person name="Burckhardt D."/>
            <person name="Oertli M."/>
            <person name="Naumann U."/>
            <person name="Petersen F."/>
            <person name="Wong J."/>
        </authorList>
    </citation>
    <scope>NUCLEOTIDE SEQUENCE</scope>
    <source>
        <strain evidence="2">GSM-AAB239-AS_SAM_17_03QT</strain>
    </source>
</reference>
<dbReference type="AlphaFoldDB" id="A0AAX6EV88"/>
<dbReference type="Proteomes" id="UP001140949">
    <property type="component" value="Unassembled WGS sequence"/>
</dbReference>
<sequence length="109" mass="11017">MIDLEGSQVEIKKAEPKKASNPPPSVFGSEPRGRAFDDGLGGFGNSYNGYDGGGFGPSYRTPGLGGRLSSGGYGGYGAYGASEFGGGYGGSGGIGSYHRESSLGYSSRL</sequence>
<name>A0AAX6EV88_IRIPA</name>